<sequence length="322" mass="35553">MSSYTPALPSVSGGLPTQPDFAPSIVFVVLYGLLLIAVIWRTYQYRRPWLLLFAFVRLTLFVLIRIATFALRAWEAANASVPRNPVPSTQVFIVQQILLGIGFILLLEIAVELVKDHSRRPEVPPGSRLYKFTRLYNGWLLNAVVAVLELSLFGAIALGAVAGSQYADAINDPAKQSSINSLRLISVLITMFISRLLLVVCLILLATYPELGRGRTFYLLVTLGILAVVPAYRLTTTLSPSVSVEVLLETGTRVRFYALQAAEEWLVGALLVAVDVRRWFFAGGEKAQAMLSRTKRNAPALEQAEGEQHQLNAMLLKRSDVA</sequence>
<keyword evidence="1" id="KW-1133">Transmembrane helix</keyword>
<keyword evidence="1" id="KW-0472">Membrane</keyword>
<name>A0A165FE68_9BASI</name>
<feature type="transmembrane region" description="Helical" evidence="1">
    <location>
        <begin position="182"/>
        <end position="205"/>
    </location>
</feature>
<dbReference type="AlphaFoldDB" id="A0A165FE68"/>
<feature type="transmembrane region" description="Helical" evidence="1">
    <location>
        <begin position="21"/>
        <end position="40"/>
    </location>
</feature>
<gene>
    <name evidence="2" type="ORF">CALCODRAFT_313612</name>
</gene>
<dbReference type="InParanoid" id="A0A165FE68"/>
<keyword evidence="3" id="KW-1185">Reference proteome</keyword>
<evidence type="ECO:0000313" key="3">
    <source>
        <dbReference type="Proteomes" id="UP000076842"/>
    </source>
</evidence>
<feature type="transmembrane region" description="Helical" evidence="1">
    <location>
        <begin position="91"/>
        <end position="114"/>
    </location>
</feature>
<feature type="transmembrane region" description="Helical" evidence="1">
    <location>
        <begin position="217"/>
        <end position="234"/>
    </location>
</feature>
<evidence type="ECO:0000256" key="1">
    <source>
        <dbReference type="SAM" id="Phobius"/>
    </source>
</evidence>
<keyword evidence="1" id="KW-0812">Transmembrane</keyword>
<dbReference type="EMBL" id="KV423975">
    <property type="protein sequence ID" value="KZT56615.1"/>
    <property type="molecule type" value="Genomic_DNA"/>
</dbReference>
<dbReference type="Proteomes" id="UP000076842">
    <property type="component" value="Unassembled WGS sequence"/>
</dbReference>
<dbReference type="OrthoDB" id="2562239at2759"/>
<proteinExistence type="predicted"/>
<accession>A0A165FE68</accession>
<evidence type="ECO:0000313" key="2">
    <source>
        <dbReference type="EMBL" id="KZT56615.1"/>
    </source>
</evidence>
<feature type="transmembrane region" description="Helical" evidence="1">
    <location>
        <begin position="135"/>
        <end position="162"/>
    </location>
</feature>
<protein>
    <submittedName>
        <fullName evidence="2">Uncharacterized protein</fullName>
    </submittedName>
</protein>
<organism evidence="2 3">
    <name type="scientific">Calocera cornea HHB12733</name>
    <dbReference type="NCBI Taxonomy" id="1353952"/>
    <lineage>
        <taxon>Eukaryota</taxon>
        <taxon>Fungi</taxon>
        <taxon>Dikarya</taxon>
        <taxon>Basidiomycota</taxon>
        <taxon>Agaricomycotina</taxon>
        <taxon>Dacrymycetes</taxon>
        <taxon>Dacrymycetales</taxon>
        <taxon>Dacrymycetaceae</taxon>
        <taxon>Calocera</taxon>
    </lineage>
</organism>
<feature type="transmembrane region" description="Helical" evidence="1">
    <location>
        <begin position="49"/>
        <end position="71"/>
    </location>
</feature>
<reference evidence="2 3" key="1">
    <citation type="journal article" date="2016" name="Mol. Biol. Evol.">
        <title>Comparative Genomics of Early-Diverging Mushroom-Forming Fungi Provides Insights into the Origins of Lignocellulose Decay Capabilities.</title>
        <authorList>
            <person name="Nagy L.G."/>
            <person name="Riley R."/>
            <person name="Tritt A."/>
            <person name="Adam C."/>
            <person name="Daum C."/>
            <person name="Floudas D."/>
            <person name="Sun H."/>
            <person name="Yadav J.S."/>
            <person name="Pangilinan J."/>
            <person name="Larsson K.H."/>
            <person name="Matsuura K."/>
            <person name="Barry K."/>
            <person name="Labutti K."/>
            <person name="Kuo R."/>
            <person name="Ohm R.A."/>
            <person name="Bhattacharya S.S."/>
            <person name="Shirouzu T."/>
            <person name="Yoshinaga Y."/>
            <person name="Martin F.M."/>
            <person name="Grigoriev I.V."/>
            <person name="Hibbett D.S."/>
        </authorList>
    </citation>
    <scope>NUCLEOTIDE SEQUENCE [LARGE SCALE GENOMIC DNA]</scope>
    <source>
        <strain evidence="2 3">HHB12733</strain>
    </source>
</reference>